<dbReference type="Proteomes" id="UP000237647">
    <property type="component" value="Unassembled WGS sequence"/>
</dbReference>
<dbReference type="CDD" id="cd04182">
    <property type="entry name" value="GT_2_like_f"/>
    <property type="match status" value="1"/>
</dbReference>
<organism evidence="3 4">
    <name type="scientific">Vreelandella songnenensis</name>
    <dbReference type="NCBI Taxonomy" id="1176243"/>
    <lineage>
        <taxon>Bacteria</taxon>
        <taxon>Pseudomonadati</taxon>
        <taxon>Pseudomonadota</taxon>
        <taxon>Gammaproteobacteria</taxon>
        <taxon>Oceanospirillales</taxon>
        <taxon>Halomonadaceae</taxon>
        <taxon>Vreelandella</taxon>
    </lineage>
</organism>
<keyword evidence="4" id="KW-1185">Reference proteome</keyword>
<comment type="caution">
    <text evidence="3">The sequence shown here is derived from an EMBL/GenBank/DDBJ whole genome shotgun (WGS) entry which is preliminary data.</text>
</comment>
<dbReference type="AlphaFoldDB" id="A0A2T0V4D1"/>
<keyword evidence="3" id="KW-0548">Nucleotidyltransferase</keyword>
<name>A0A2T0V4D1_9GAMM</name>
<feature type="domain" description="MobA-like NTP transferase" evidence="2">
    <location>
        <begin position="11"/>
        <end position="178"/>
    </location>
</feature>
<evidence type="ECO:0000313" key="3">
    <source>
        <dbReference type="EMBL" id="PRY64918.1"/>
    </source>
</evidence>
<gene>
    <name evidence="3" type="ORF">B0H98_104222</name>
</gene>
<dbReference type="PANTHER" id="PTHR43777">
    <property type="entry name" value="MOLYBDENUM COFACTOR CYTIDYLYLTRANSFERASE"/>
    <property type="match status" value="1"/>
</dbReference>
<dbReference type="EMBL" id="PVTK01000004">
    <property type="protein sequence ID" value="PRY64918.1"/>
    <property type="molecule type" value="Genomic_DNA"/>
</dbReference>
<evidence type="ECO:0000256" key="1">
    <source>
        <dbReference type="ARBA" id="ARBA00022842"/>
    </source>
</evidence>
<dbReference type="Pfam" id="PF12804">
    <property type="entry name" value="NTP_transf_3"/>
    <property type="match status" value="1"/>
</dbReference>
<dbReference type="OrthoDB" id="5298023at2"/>
<evidence type="ECO:0000259" key="2">
    <source>
        <dbReference type="Pfam" id="PF12804"/>
    </source>
</evidence>
<accession>A0A2T0V4D1</accession>
<dbReference type="GO" id="GO:0016779">
    <property type="term" value="F:nucleotidyltransferase activity"/>
    <property type="evidence" value="ECO:0007669"/>
    <property type="project" value="UniProtKB-KW"/>
</dbReference>
<protein>
    <submittedName>
        <fullName evidence="3">Molybdenum cofactor cytidylyltransferase</fullName>
    </submittedName>
</protein>
<keyword evidence="3" id="KW-0808">Transferase</keyword>
<sequence length="207" mass="22356">MHSDNGYPVAALIMAAGYSRRFGEDDKRLARLADGRTLLAATVDRTRQAFAHVRVVIREEDDAALLGLTELGLTDDVALIRVRHAHLGLGASMAEAVAALGHDTALGDIAAVAIVLGDMPWMSREALTALQRLATPDTIVRPCHASRPGHPVIFGRTLWPELEALTGASGAREVIRRHPCRYHEYAMPDGGLFHDIDTPTDLSRGAL</sequence>
<reference evidence="3 4" key="1">
    <citation type="submission" date="2018-03" db="EMBL/GenBank/DDBJ databases">
        <title>Genomic Encyclopedia of Type Strains, Phase III (KMG-III): the genomes of soil and plant-associated and newly described type strains.</title>
        <authorList>
            <person name="Whitman W."/>
        </authorList>
    </citation>
    <scope>NUCLEOTIDE SEQUENCE [LARGE SCALE GENOMIC DNA]</scope>
    <source>
        <strain evidence="3 4">CGMCC 1.12152</strain>
    </source>
</reference>
<dbReference type="SUPFAM" id="SSF53448">
    <property type="entry name" value="Nucleotide-diphospho-sugar transferases"/>
    <property type="match status" value="1"/>
</dbReference>
<proteinExistence type="predicted"/>
<dbReference type="PANTHER" id="PTHR43777:SF1">
    <property type="entry name" value="MOLYBDENUM COFACTOR CYTIDYLYLTRANSFERASE"/>
    <property type="match status" value="1"/>
</dbReference>
<dbReference type="RefSeq" id="WP_106374752.1">
    <property type="nucleotide sequence ID" value="NZ_PVTK01000004.1"/>
</dbReference>
<keyword evidence="1" id="KW-0460">Magnesium</keyword>
<dbReference type="Gene3D" id="3.90.550.10">
    <property type="entry name" value="Spore Coat Polysaccharide Biosynthesis Protein SpsA, Chain A"/>
    <property type="match status" value="1"/>
</dbReference>
<evidence type="ECO:0000313" key="4">
    <source>
        <dbReference type="Proteomes" id="UP000237647"/>
    </source>
</evidence>
<dbReference type="InterPro" id="IPR025877">
    <property type="entry name" value="MobA-like_NTP_Trfase"/>
</dbReference>
<dbReference type="InterPro" id="IPR029044">
    <property type="entry name" value="Nucleotide-diphossugar_trans"/>
</dbReference>